<dbReference type="InterPro" id="IPR057326">
    <property type="entry name" value="KR_dom"/>
</dbReference>
<reference evidence="4" key="1">
    <citation type="submission" date="2022-12" db="EMBL/GenBank/DDBJ databases">
        <title>New Phytohabitans aurantiacus sp. RD004123 nov., an actinomycete isolated from soil.</title>
        <authorList>
            <person name="Triningsih D.W."/>
            <person name="Harunari E."/>
            <person name="Igarashi Y."/>
        </authorList>
    </citation>
    <scope>NUCLEOTIDE SEQUENCE</scope>
    <source>
        <strain evidence="4">RD004123</strain>
    </source>
</reference>
<dbReference type="InterPro" id="IPR036291">
    <property type="entry name" value="NAD(P)-bd_dom_sf"/>
</dbReference>
<dbReference type="SMART" id="SM00822">
    <property type="entry name" value="PKS_KR"/>
    <property type="match status" value="1"/>
</dbReference>
<dbReference type="PANTHER" id="PTHR44196">
    <property type="entry name" value="DEHYDROGENASE/REDUCTASE SDR FAMILY MEMBER 7B"/>
    <property type="match status" value="1"/>
</dbReference>
<dbReference type="CDD" id="cd05233">
    <property type="entry name" value="SDR_c"/>
    <property type="match status" value="1"/>
</dbReference>
<name>A0ABQ5QR73_9ACTN</name>
<evidence type="ECO:0000256" key="2">
    <source>
        <dbReference type="ARBA" id="ARBA00023002"/>
    </source>
</evidence>
<evidence type="ECO:0000313" key="4">
    <source>
        <dbReference type="EMBL" id="GLH96894.1"/>
    </source>
</evidence>
<dbReference type="PANTHER" id="PTHR44196:SF1">
    <property type="entry name" value="DEHYDROGENASE_REDUCTASE SDR FAMILY MEMBER 7B"/>
    <property type="match status" value="1"/>
</dbReference>
<protein>
    <submittedName>
        <fullName evidence="4">Short-chain dehydrogenase</fullName>
    </submittedName>
</protein>
<dbReference type="InterPro" id="IPR002347">
    <property type="entry name" value="SDR_fam"/>
</dbReference>
<accession>A0ABQ5QR73</accession>
<comment type="caution">
    <text evidence="4">The sequence shown here is derived from an EMBL/GenBank/DDBJ whole genome shotgun (WGS) entry which is preliminary data.</text>
</comment>
<proteinExistence type="inferred from homology"/>
<evidence type="ECO:0000259" key="3">
    <source>
        <dbReference type="SMART" id="SM00822"/>
    </source>
</evidence>
<comment type="similarity">
    <text evidence="1">Belongs to the short-chain dehydrogenases/reductases (SDR) family.</text>
</comment>
<evidence type="ECO:0000256" key="1">
    <source>
        <dbReference type="ARBA" id="ARBA00006484"/>
    </source>
</evidence>
<organism evidence="4 5">
    <name type="scientific">Phytohabitans aurantiacus</name>
    <dbReference type="NCBI Taxonomy" id="3016789"/>
    <lineage>
        <taxon>Bacteria</taxon>
        <taxon>Bacillati</taxon>
        <taxon>Actinomycetota</taxon>
        <taxon>Actinomycetes</taxon>
        <taxon>Micromonosporales</taxon>
        <taxon>Micromonosporaceae</taxon>
    </lineage>
</organism>
<dbReference type="PRINTS" id="PR00081">
    <property type="entry name" value="GDHRDH"/>
</dbReference>
<keyword evidence="2" id="KW-0560">Oxidoreductase</keyword>
<feature type="domain" description="Ketoreductase" evidence="3">
    <location>
        <begin position="1"/>
        <end position="171"/>
    </location>
</feature>
<dbReference type="Gene3D" id="3.40.50.720">
    <property type="entry name" value="NAD(P)-binding Rossmann-like Domain"/>
    <property type="match status" value="1"/>
</dbReference>
<gene>
    <name evidence="4" type="ORF">Pa4123_21680</name>
</gene>
<sequence>MVVGGTSGLGLEVARLLAAEHRVVVLGDVEREVAAASDYLACDGIVCDVSDYDDVRQAMREVATRHGGIDGLAHCAAMWAGGALDELTPARLRRVVEVNVLGTAYVMREALTWMKAASRGNIVYVGAMAVDVPRPGIPVYRATKSFGKSLVESLAQAMGTDGIKVMQIHPGPMPTRLQERAGAHFLDQVYAQPAQVAREVVRLLSLGPEDLYVSDQKVLRADGRW</sequence>
<dbReference type="SUPFAM" id="SSF51735">
    <property type="entry name" value="NAD(P)-binding Rossmann-fold domains"/>
    <property type="match status" value="1"/>
</dbReference>
<dbReference type="Proteomes" id="UP001144280">
    <property type="component" value="Unassembled WGS sequence"/>
</dbReference>
<keyword evidence="5" id="KW-1185">Reference proteome</keyword>
<evidence type="ECO:0000313" key="5">
    <source>
        <dbReference type="Proteomes" id="UP001144280"/>
    </source>
</evidence>
<dbReference type="EMBL" id="BSDI01000007">
    <property type="protein sequence ID" value="GLH96894.1"/>
    <property type="molecule type" value="Genomic_DNA"/>
</dbReference>
<dbReference type="Pfam" id="PF00106">
    <property type="entry name" value="adh_short"/>
    <property type="match status" value="1"/>
</dbReference>